<name>A0A0F9LWI1_9ZZZZ</name>
<gene>
    <name evidence="2" type="ORF">LCGC14_1147260</name>
</gene>
<evidence type="ECO:0000259" key="1">
    <source>
        <dbReference type="PROSITE" id="PS51379"/>
    </source>
</evidence>
<dbReference type="AlphaFoldDB" id="A0A0F9LWI1"/>
<feature type="domain" description="4Fe-4S ferredoxin-type" evidence="1">
    <location>
        <begin position="4"/>
        <end position="33"/>
    </location>
</feature>
<accession>A0A0F9LWI1</accession>
<dbReference type="InterPro" id="IPR017896">
    <property type="entry name" value="4Fe4S_Fe-S-bd"/>
</dbReference>
<dbReference type="EMBL" id="LAZR01005491">
    <property type="protein sequence ID" value="KKM99499.1"/>
    <property type="molecule type" value="Genomic_DNA"/>
</dbReference>
<proteinExistence type="predicted"/>
<evidence type="ECO:0000313" key="2">
    <source>
        <dbReference type="EMBL" id="KKM99499.1"/>
    </source>
</evidence>
<sequence>MQIYRLRINKNACIGCNICVTSCPINFNQLKEMGFLTKENGVILVKNGTAYGIFDESRKFNCDGCGVCQKFCPVSAIKIELVKVECGKKNVISQDF</sequence>
<dbReference type="Pfam" id="PF13187">
    <property type="entry name" value="Fer4_9"/>
    <property type="match status" value="1"/>
</dbReference>
<protein>
    <recommendedName>
        <fullName evidence="1">4Fe-4S ferredoxin-type domain-containing protein</fullName>
    </recommendedName>
</protein>
<comment type="caution">
    <text evidence="2">The sequence shown here is derived from an EMBL/GenBank/DDBJ whole genome shotgun (WGS) entry which is preliminary data.</text>
</comment>
<dbReference type="InterPro" id="IPR017900">
    <property type="entry name" value="4Fe4S_Fe_S_CS"/>
</dbReference>
<organism evidence="2">
    <name type="scientific">marine sediment metagenome</name>
    <dbReference type="NCBI Taxonomy" id="412755"/>
    <lineage>
        <taxon>unclassified sequences</taxon>
        <taxon>metagenomes</taxon>
        <taxon>ecological metagenomes</taxon>
    </lineage>
</organism>
<dbReference type="PROSITE" id="PS51379">
    <property type="entry name" value="4FE4S_FER_2"/>
    <property type="match status" value="2"/>
</dbReference>
<dbReference type="Gene3D" id="3.30.70.20">
    <property type="match status" value="1"/>
</dbReference>
<feature type="domain" description="4Fe-4S ferredoxin-type" evidence="1">
    <location>
        <begin position="50"/>
        <end position="82"/>
    </location>
</feature>
<dbReference type="PROSITE" id="PS00198">
    <property type="entry name" value="4FE4S_FER_1"/>
    <property type="match status" value="1"/>
</dbReference>
<reference evidence="2" key="1">
    <citation type="journal article" date="2015" name="Nature">
        <title>Complex archaea that bridge the gap between prokaryotes and eukaryotes.</title>
        <authorList>
            <person name="Spang A."/>
            <person name="Saw J.H."/>
            <person name="Jorgensen S.L."/>
            <person name="Zaremba-Niedzwiedzka K."/>
            <person name="Martijn J."/>
            <person name="Lind A.E."/>
            <person name="van Eijk R."/>
            <person name="Schleper C."/>
            <person name="Guy L."/>
            <person name="Ettema T.J."/>
        </authorList>
    </citation>
    <scope>NUCLEOTIDE SEQUENCE</scope>
</reference>
<dbReference type="SUPFAM" id="SSF54862">
    <property type="entry name" value="4Fe-4S ferredoxins"/>
    <property type="match status" value="1"/>
</dbReference>